<dbReference type="Gene3D" id="1.20.58.1770">
    <property type="match status" value="1"/>
</dbReference>
<dbReference type="GO" id="GO:0051959">
    <property type="term" value="F:dynein light intermediate chain binding"/>
    <property type="evidence" value="ECO:0007669"/>
    <property type="project" value="TreeGrafter"/>
</dbReference>
<evidence type="ECO:0000313" key="8">
    <source>
        <dbReference type="EMBL" id="JAI15493.1"/>
    </source>
</evidence>
<dbReference type="FunFam" id="1.20.58.1770:FF:000005">
    <property type="entry name" value="RILP-like protein homolog isoform X1"/>
    <property type="match status" value="1"/>
</dbReference>
<feature type="coiled-coil region" evidence="4">
    <location>
        <begin position="171"/>
        <end position="304"/>
    </location>
</feature>
<dbReference type="AlphaFoldDB" id="A0A0K8TMV5"/>
<dbReference type="EMBL" id="GDAI01002110">
    <property type="protein sequence ID" value="JAI15493.1"/>
    <property type="molecule type" value="mRNA"/>
</dbReference>
<dbReference type="InterPro" id="IPR051241">
    <property type="entry name" value="DZIP_RILPL"/>
</dbReference>
<dbReference type="SUPFAM" id="SSF161256">
    <property type="entry name" value="RILP dimerisation region"/>
    <property type="match status" value="1"/>
</dbReference>
<dbReference type="Pfam" id="PF09744">
    <property type="entry name" value="RH1"/>
    <property type="match status" value="1"/>
</dbReference>
<dbReference type="PANTHER" id="PTHR21502:SF4">
    <property type="entry name" value="RILP-LIKE PROTEIN HOMOLOG"/>
    <property type="match status" value="1"/>
</dbReference>
<dbReference type="InterPro" id="IPR034744">
    <property type="entry name" value="RH2"/>
</dbReference>
<evidence type="ECO:0000256" key="1">
    <source>
        <dbReference type="ARBA" id="ARBA00022448"/>
    </source>
</evidence>
<dbReference type="GO" id="GO:0031267">
    <property type="term" value="F:small GTPase binding"/>
    <property type="evidence" value="ECO:0007669"/>
    <property type="project" value="TreeGrafter"/>
</dbReference>
<keyword evidence="3 4" id="KW-0175">Coiled coil</keyword>
<dbReference type="Pfam" id="PF11461">
    <property type="entry name" value="RILP"/>
    <property type="match status" value="1"/>
</dbReference>
<dbReference type="GO" id="GO:0005737">
    <property type="term" value="C:cytoplasm"/>
    <property type="evidence" value="ECO:0007669"/>
    <property type="project" value="TreeGrafter"/>
</dbReference>
<organism evidence="8">
    <name type="scientific">Tabanus bromius</name>
    <name type="common">Band-eyed brown horse fly</name>
    <dbReference type="NCBI Taxonomy" id="304241"/>
    <lineage>
        <taxon>Eukaryota</taxon>
        <taxon>Metazoa</taxon>
        <taxon>Ecdysozoa</taxon>
        <taxon>Arthropoda</taxon>
        <taxon>Hexapoda</taxon>
        <taxon>Insecta</taxon>
        <taxon>Pterygota</taxon>
        <taxon>Neoptera</taxon>
        <taxon>Endopterygota</taxon>
        <taxon>Diptera</taxon>
        <taxon>Brachycera</taxon>
        <taxon>Tabanomorpha</taxon>
        <taxon>Tabanoidea</taxon>
        <taxon>Tabanidae</taxon>
        <taxon>Tabanus</taxon>
    </lineage>
</organism>
<evidence type="ECO:0000259" key="6">
    <source>
        <dbReference type="PROSITE" id="PS51776"/>
    </source>
</evidence>
<name>A0A0K8TMV5_TABBR</name>
<dbReference type="GO" id="GO:0060271">
    <property type="term" value="P:cilium assembly"/>
    <property type="evidence" value="ECO:0007669"/>
    <property type="project" value="TreeGrafter"/>
</dbReference>
<keyword evidence="1" id="KW-0813">Transport</keyword>
<dbReference type="PROSITE" id="PS51777">
    <property type="entry name" value="RH2"/>
    <property type="match status" value="1"/>
</dbReference>
<evidence type="ECO:0000259" key="7">
    <source>
        <dbReference type="PROSITE" id="PS51777"/>
    </source>
</evidence>
<evidence type="ECO:0000256" key="2">
    <source>
        <dbReference type="ARBA" id="ARBA00022927"/>
    </source>
</evidence>
<dbReference type="InterPro" id="IPR021563">
    <property type="entry name" value="RILP_dimer"/>
</dbReference>
<dbReference type="PANTHER" id="PTHR21502">
    <property type="entry name" value="ZINC FINGER PROTEIN DZIP1"/>
    <property type="match status" value="1"/>
</dbReference>
<feature type="domain" description="RH2" evidence="7">
    <location>
        <begin position="276"/>
        <end position="357"/>
    </location>
</feature>
<dbReference type="GO" id="GO:0015031">
    <property type="term" value="P:protein transport"/>
    <property type="evidence" value="ECO:0007669"/>
    <property type="project" value="UniProtKB-KW"/>
</dbReference>
<feature type="coiled-coil region" evidence="4">
    <location>
        <begin position="115"/>
        <end position="142"/>
    </location>
</feature>
<dbReference type="GO" id="GO:0046983">
    <property type="term" value="F:protein dimerization activity"/>
    <property type="evidence" value="ECO:0007669"/>
    <property type="project" value="InterPro"/>
</dbReference>
<feature type="coiled-coil region" evidence="4">
    <location>
        <begin position="62"/>
        <end position="89"/>
    </location>
</feature>
<dbReference type="PROSITE" id="PS51776">
    <property type="entry name" value="RH1"/>
    <property type="match status" value="1"/>
</dbReference>
<feature type="region of interest" description="Disordered" evidence="5">
    <location>
        <begin position="304"/>
        <end position="350"/>
    </location>
</feature>
<feature type="domain" description="RH1" evidence="6">
    <location>
        <begin position="8"/>
        <end position="96"/>
    </location>
</feature>
<reference evidence="8" key="1">
    <citation type="journal article" date="2015" name="Insect Biochem. Mol. Biol.">
        <title>An insight into the sialome of the horse fly, Tabanus bromius.</title>
        <authorList>
            <person name="Ribeiro J.M."/>
            <person name="Kazimirova M."/>
            <person name="Takac P."/>
            <person name="Andersen J.F."/>
            <person name="Francischetti I.M."/>
        </authorList>
    </citation>
    <scope>NUCLEOTIDE SEQUENCE</scope>
</reference>
<sequence length="393" mass="45251">MPAFHINEMGEMVLDAVEDISVVDVYDLASEIGKECEKIIDSFGSDSITGLMPKVINALELLEALATKNENENSSVQELKDRINQLESEKLERAEFRKRFEKEIESIEEHWRSEYQELVELVSTLQDENKRIVKQQQEMQSQSSSIDSGMSDSIIKLANYDASLGTDGQILQRLKTQVNQQRDEIKAKDRELQEKVNDMETLNIQVERLKNSSRENRRRHKQIQVQVRNLLEEKADFLAQLQDQHREITVLRRRLGIAEKENEDLSISADDSDPNRPRYTTKELKELLSERDELMTKVNDLSEELKKFKPDNEENTQAENNDKPTPADEDAPVQGPLPFEPDDAPWKKSSESGIRKFFRKLFSDPHSPSFPNRSFSSLSKMALSSGTYSDVFV</sequence>
<evidence type="ECO:0000256" key="4">
    <source>
        <dbReference type="SAM" id="Coils"/>
    </source>
</evidence>
<proteinExistence type="evidence at transcript level"/>
<evidence type="ECO:0000256" key="3">
    <source>
        <dbReference type="ARBA" id="ARBA00023054"/>
    </source>
</evidence>
<dbReference type="InterPro" id="IPR034743">
    <property type="entry name" value="RH1"/>
</dbReference>
<dbReference type="GO" id="GO:0036064">
    <property type="term" value="C:ciliary basal body"/>
    <property type="evidence" value="ECO:0007669"/>
    <property type="project" value="TreeGrafter"/>
</dbReference>
<dbReference type="CDD" id="cd14445">
    <property type="entry name" value="RILP-like"/>
    <property type="match status" value="1"/>
</dbReference>
<keyword evidence="2" id="KW-0653">Protein transport</keyword>
<accession>A0A0K8TMV5</accession>
<evidence type="ECO:0000256" key="5">
    <source>
        <dbReference type="SAM" id="MobiDB-lite"/>
    </source>
</evidence>
<protein>
    <submittedName>
        <fullName evidence="8">Putative myosin class ii heavy chain</fullName>
    </submittedName>
</protein>